<keyword evidence="2" id="KW-1185">Reference proteome</keyword>
<protein>
    <submittedName>
        <fullName evidence="1">Uncharacterized protein</fullName>
    </submittedName>
</protein>
<sequence length="217" mass="24799">MHRALRIHSLLYIAKYSYSKREAKLGRASNSKNIAIFGHPEYKKKFFIITQVHKVNNIYICWTINPPLCFVPIVKGERCSHALRPFNGALEVICCSFDGHDRYRSVMHNFIRGRISSVAHFYANGKTAKPAILYNQVVRLYGNISAQFSSRSAPCLPECEKQKYRSDNADNNTDQTIDRSIAGSIYRHPLRANFAIAIISTIDTSSVVLCDWRSIFY</sequence>
<name>A0A2K2FT38_9SPHN</name>
<gene>
    <name evidence="1" type="ORF">A8V01_10845</name>
</gene>
<proteinExistence type="predicted"/>
<evidence type="ECO:0000313" key="1">
    <source>
        <dbReference type="EMBL" id="PNU01942.1"/>
    </source>
</evidence>
<accession>A0A2K2FT38</accession>
<reference evidence="1 2" key="1">
    <citation type="submission" date="2016-05" db="EMBL/GenBank/DDBJ databases">
        <title>Complete genome sequence of Novosphingobium guangzhouense SA925(T).</title>
        <authorList>
            <person name="Sha S."/>
        </authorList>
    </citation>
    <scope>NUCLEOTIDE SEQUENCE [LARGE SCALE GENOMIC DNA]</scope>
    <source>
        <strain evidence="1 2">SA925</strain>
    </source>
</reference>
<organism evidence="1 2">
    <name type="scientific">Novosphingobium guangzhouense</name>
    <dbReference type="NCBI Taxonomy" id="1850347"/>
    <lineage>
        <taxon>Bacteria</taxon>
        <taxon>Pseudomonadati</taxon>
        <taxon>Pseudomonadota</taxon>
        <taxon>Alphaproteobacteria</taxon>
        <taxon>Sphingomonadales</taxon>
        <taxon>Sphingomonadaceae</taxon>
        <taxon>Novosphingobium</taxon>
    </lineage>
</organism>
<comment type="caution">
    <text evidence="1">The sequence shown here is derived from an EMBL/GenBank/DDBJ whole genome shotgun (WGS) entry which is preliminary data.</text>
</comment>
<evidence type="ECO:0000313" key="2">
    <source>
        <dbReference type="Proteomes" id="UP000236327"/>
    </source>
</evidence>
<dbReference type="Proteomes" id="UP000236327">
    <property type="component" value="Unassembled WGS sequence"/>
</dbReference>
<dbReference type="AlphaFoldDB" id="A0A2K2FT38"/>
<dbReference type="EMBL" id="LYMM01000095">
    <property type="protein sequence ID" value="PNU01942.1"/>
    <property type="molecule type" value="Genomic_DNA"/>
</dbReference>